<dbReference type="EMBL" id="PISP01000001">
    <property type="protein sequence ID" value="PKD44317.1"/>
    <property type="molecule type" value="Genomic_DNA"/>
</dbReference>
<dbReference type="AlphaFoldDB" id="A0A2N0VJE6"/>
<dbReference type="Proteomes" id="UP000233398">
    <property type="component" value="Unassembled WGS sequence"/>
</dbReference>
<protein>
    <submittedName>
        <fullName evidence="1">Uncharacterized protein</fullName>
    </submittedName>
</protein>
<proteinExistence type="predicted"/>
<evidence type="ECO:0000313" key="1">
    <source>
        <dbReference type="EMBL" id="PKD44317.1"/>
    </source>
</evidence>
<accession>A0A2N0VJE6</accession>
<sequence>MSGIVLFTILPIDNHVGDDESSLFVSHDIEYESVDEPEEKDSKHPSDFLDLTFKETPEKKESSIGFSSLAILKQGITASEIGIIKLILDRSYYLKRAGQLSIDYSLAFINKPVNHVSLPFHILASSIAINAP</sequence>
<gene>
    <name evidence="1" type="ORF">CWD77_02285</name>
</gene>
<keyword evidence="2" id="KW-1185">Reference proteome</keyword>
<evidence type="ECO:0000313" key="2">
    <source>
        <dbReference type="Proteomes" id="UP000233398"/>
    </source>
</evidence>
<organism evidence="1 2">
    <name type="scientific">Rhodohalobacter barkolensis</name>
    <dbReference type="NCBI Taxonomy" id="2053187"/>
    <lineage>
        <taxon>Bacteria</taxon>
        <taxon>Pseudomonadati</taxon>
        <taxon>Balneolota</taxon>
        <taxon>Balneolia</taxon>
        <taxon>Balneolales</taxon>
        <taxon>Balneolaceae</taxon>
        <taxon>Rhodohalobacter</taxon>
    </lineage>
</organism>
<reference evidence="1 2" key="1">
    <citation type="submission" date="2017-11" db="EMBL/GenBank/DDBJ databases">
        <title>Rhodohalobacter 15182 sp. nov., isolated from a salt lake.</title>
        <authorList>
            <person name="Han S."/>
        </authorList>
    </citation>
    <scope>NUCLEOTIDE SEQUENCE [LARGE SCALE GENOMIC DNA]</scope>
    <source>
        <strain evidence="1 2">15182</strain>
    </source>
</reference>
<name>A0A2N0VJE6_9BACT</name>
<comment type="caution">
    <text evidence="1">The sequence shown here is derived from an EMBL/GenBank/DDBJ whole genome shotgun (WGS) entry which is preliminary data.</text>
</comment>